<evidence type="ECO:0000256" key="2">
    <source>
        <dbReference type="ARBA" id="ARBA00022737"/>
    </source>
</evidence>
<protein>
    <submittedName>
        <fullName evidence="5">Putative pentatricopeptide repeat domain-containing protein</fullName>
    </submittedName>
</protein>
<dbReference type="AlphaFoldDB" id="A0A420I4N1"/>
<dbReference type="OrthoDB" id="185373at2759"/>
<evidence type="ECO:0000313" key="5">
    <source>
        <dbReference type="EMBL" id="RKF64606.1"/>
    </source>
</evidence>
<comment type="similarity">
    <text evidence="1">Belongs to the CCM1 family.</text>
</comment>
<dbReference type="PANTHER" id="PTHR47936:SF1">
    <property type="entry name" value="PENTATRICOPEPTIDE REPEAT-CONTAINING PROTEIN GUN1, CHLOROPLASTIC"/>
    <property type="match status" value="1"/>
</dbReference>
<comment type="caution">
    <text evidence="5">The sequence shown here is derived from an EMBL/GenBank/DDBJ whole genome shotgun (WGS) entry which is preliminary data.</text>
</comment>
<reference evidence="5 6" key="1">
    <citation type="journal article" date="2018" name="BMC Genomics">
        <title>Comparative genome analyses reveal sequence features reflecting distinct modes of host-adaptation between dicot and monocot powdery mildew.</title>
        <authorList>
            <person name="Wu Y."/>
            <person name="Ma X."/>
            <person name="Pan Z."/>
            <person name="Kale S.D."/>
            <person name="Song Y."/>
            <person name="King H."/>
            <person name="Zhang Q."/>
            <person name="Presley C."/>
            <person name="Deng X."/>
            <person name="Wei C.I."/>
            <person name="Xiao S."/>
        </authorList>
    </citation>
    <scope>NUCLEOTIDE SEQUENCE [LARGE SCALE GENOMIC DNA]</scope>
    <source>
        <strain evidence="5">UMSG2</strain>
    </source>
</reference>
<accession>A0A420I4N1</accession>
<organism evidence="5 6">
    <name type="scientific">Erysiphe neolycopersici</name>
    <dbReference type="NCBI Taxonomy" id="212602"/>
    <lineage>
        <taxon>Eukaryota</taxon>
        <taxon>Fungi</taxon>
        <taxon>Dikarya</taxon>
        <taxon>Ascomycota</taxon>
        <taxon>Pezizomycotina</taxon>
        <taxon>Leotiomycetes</taxon>
        <taxon>Erysiphales</taxon>
        <taxon>Erysiphaceae</taxon>
        <taxon>Erysiphe</taxon>
    </lineage>
</organism>
<evidence type="ECO:0000256" key="1">
    <source>
        <dbReference type="ARBA" id="ARBA00006192"/>
    </source>
</evidence>
<evidence type="ECO:0000313" key="6">
    <source>
        <dbReference type="Proteomes" id="UP000286134"/>
    </source>
</evidence>
<keyword evidence="2" id="KW-0677">Repeat</keyword>
<evidence type="ECO:0000256" key="4">
    <source>
        <dbReference type="ARBA" id="ARBA00044511"/>
    </source>
</evidence>
<dbReference type="STRING" id="212602.A0A420I4N1"/>
<comment type="subunit">
    <text evidence="4">Binds to mitochondrial small subunit 15S rRNA.</text>
</comment>
<evidence type="ECO:0000256" key="3">
    <source>
        <dbReference type="ARBA" id="ARBA00044493"/>
    </source>
</evidence>
<proteinExistence type="inferred from homology"/>
<dbReference type="Gene3D" id="1.25.40.10">
    <property type="entry name" value="Tetratricopeptide repeat domain"/>
    <property type="match status" value="1"/>
</dbReference>
<dbReference type="PANTHER" id="PTHR47936">
    <property type="entry name" value="PPR_LONG DOMAIN-CONTAINING PROTEIN"/>
    <property type="match status" value="1"/>
</dbReference>
<keyword evidence="6" id="KW-1185">Reference proteome</keyword>
<gene>
    <name evidence="5" type="ORF">OnM2_017045</name>
</gene>
<dbReference type="Proteomes" id="UP000286134">
    <property type="component" value="Unassembled WGS sequence"/>
</dbReference>
<dbReference type="EMBL" id="MCFK01001775">
    <property type="protein sequence ID" value="RKF64606.1"/>
    <property type="molecule type" value="Genomic_DNA"/>
</dbReference>
<sequence length="717" mass="84287">MFRGRGSIWCYRKSIIHSYFLTSTKQRLFLKFQWTRGSATSSKVTRDSYIGITKSIPPDDLDDRILIKKILGHQKFNSLKSLDSKLNQDDIVLHKDVIIKKVISNLRSIQEHKKFCVKARQAYYDNRIQEGRWIPSWHDIEEILLRETQTLGPTLNGVIQINIPPAWSNYYLCSVDDFLIEIGKIYNCTVELACPDEYHIYTNFNISGPEISVRKFLAFLMETTPYIKATRILIPQTLVRYVSSERRRSKLPAHMLSQPEKWTPISLLEYVEDLTAYDPSSHLLRFVHPPLSSDKSNYCDCIMNILRKLIDSPITSSVFSRLAFHRAMNYFLRKNRLEYIRELYHNMKYIGIKCTTETYNIMLRASAIKEDYHSFHFILNMMLRDGFRPDGRTWIAFIMAVPNHEIKYNLLNKMKERNLLTKTKTLQDVVEQLVEYDLLISINKGQDHSVFLDEMNSRYGSKWLSVDVANRILTIYGRHLLTDRAIDFLDYMEKCSVYLDTWSINILLHSCSLSPSPLLAFTKLMSLKKFRELLEPHQETSRILFKMARMTRSYNMAKVVWRYACLSATTTSRMRYQVSQSLKKSLSPEKDHRNLIWGRDIGCIVLGPRKQQHPIFLTSKTSSKAFVDQGSSHQNFKSSKSSDENYIEELINFDLQIFKYWRPSNPFGETLWLALKLDLVWKEQGFFGQKDLSWFIDNTSYLQISHKYGEFNRVYWC</sequence>
<dbReference type="InterPro" id="IPR011990">
    <property type="entry name" value="TPR-like_helical_dom_sf"/>
</dbReference>
<comment type="function">
    <text evidence="3">Regulates mitochondrial small subunit maturation by controlling 15S rRNA 5'-end processing. Localizes to the 5' precursor of the 15S rRNA in a position that is subsequently occupied by mS47 in the mature yeast mtSSU. Uses structure and sequence-specific RNA recognition, binding to a single-stranded region of the precursor and specifically recognizing bases -6 to -1. The exchange of Ccm1 for mS47 is coupled to the irreversible removal of precursor rRNA that is accompanied by conformational changes of the mitoribosomal proteins uS5m and mS26. These conformational changes signal completion of 5'-end rRNA processing through protection of the mature 5'-end of the 15S rRNA and stabilization of mS47. The removal of the 5' precursor together with the dissociation of Ccm1 may be catalyzed by the 5'-3' exoribonuclease Pet127. Involved in the specific removal of group I introns in mitochondrial encoded transcripts.</text>
</comment>
<name>A0A420I4N1_9PEZI</name>